<feature type="region of interest" description="Disordered" evidence="1">
    <location>
        <begin position="512"/>
        <end position="542"/>
    </location>
</feature>
<feature type="compositionally biased region" description="Basic and acidic residues" evidence="1">
    <location>
        <begin position="716"/>
        <end position="725"/>
    </location>
</feature>
<feature type="region of interest" description="Disordered" evidence="1">
    <location>
        <begin position="866"/>
        <end position="998"/>
    </location>
</feature>
<feature type="compositionally biased region" description="Basic and acidic residues" evidence="1">
    <location>
        <begin position="518"/>
        <end position="530"/>
    </location>
</feature>
<feature type="region of interest" description="Disordered" evidence="1">
    <location>
        <begin position="444"/>
        <end position="497"/>
    </location>
</feature>
<evidence type="ECO:0008006" key="4">
    <source>
        <dbReference type="Google" id="ProtNLM"/>
    </source>
</evidence>
<proteinExistence type="predicted"/>
<dbReference type="InterPro" id="IPR014752">
    <property type="entry name" value="Arrestin-like_C"/>
</dbReference>
<feature type="compositionally biased region" description="Basic and acidic residues" evidence="1">
    <location>
        <begin position="684"/>
        <end position="696"/>
    </location>
</feature>
<evidence type="ECO:0000256" key="1">
    <source>
        <dbReference type="SAM" id="MobiDB-lite"/>
    </source>
</evidence>
<sequence length="1170" mass="125552">MALQSRPEPMNASPYHPKVKVSLTTSDKLYVAGGAVTGKMEVECRADKGLGLGIIMVELYAIEELTSRDHSATSTFLHTRRLFQGPGLPPSNAVLPHPIAGNPPLPAHYHEARRGLTTFLFRLPIPSTSPSSIDFGFGLARIKYEVRATVGVSWKGENRLVVDRGEVDVAESYELDFDRIEPEGVIVGEHEARTVKGGDRQGDEEAHVLKEPLFEVRCFVNVKICMPIGSKDIQLDLPITIFHPAALPPPPPIPELPLPLPASPPIYDLPSPFSPPPTFALDRVQSPHVYPFTPPPQQPLPYYNAMQEQQQYWNFLQSTSPRPLDYPYPSPPSPYQAHPYYPAIPMQYAPPPRPLSAEPPSTVPLQALPSGLPPLSNQHVLMSIAANAGCTSAEPQEGKGERASRVSHHLRTTSRHRSVSPQSHRFPMPTATAQLHYAPVPVADAVPSPQISPSHVSLSPSQSLSPHSPRGQADVLSPRPLASPKRSRKISFDPATGLSLSKSDRVAALEEMAAAEEQQEHMKPELDLEKMLPSPPIPSGKDRLMLRASRPRADMLFASQDEQEAPVPQSLGDVSAPTPKTPTLSALSMLKPPRSANHANNLSPRNAEEPSGLDALERRLLAEVGTRKMEEKGRADVRSVLGISNALVPIDIPRANGGGAAEVDSAISSLTLGDEGTKVGIGKLEQERDKALERVRPPVLALDEADDLATGEEPEPDRISDERTQKQGRSISGESDRGTRKGKARSTASSGKGKERKKKKEKGQKDEEAARLRKAAKGRVVEWLGKLEPVPVNAESPTEIEADFSKAPEEVVDVLASSPPVSPLLSPVDLSDTRKAVGKAKHVTLSPDVSSPPAVPVNVSTSPILSALLDGRRPGIGRNTSVTDARHPEPAKDQKPEADDSSAAPNPRSSGFVPVSTLRGYAAGSSARSSRLPKSPTTHNSHPATPASPNNAPTSPRARYEAALRATSPSPPYSRPPPAKPIVQKRVPAFPPRPNDVQAKYDIRSARGGKGGRVTAVTAIFGSAATTNETDKQTVKPMPRSVPPAKRTPATPAPAGKHRAFLDLPRPKAVSTPRKTSPGSTPVLGPTKGTSVPAVISSSHATPMLSSTASLARPAMPQRKERAAPQPTIPEVPVVGRVASPPPAKAKRENLMFGQARLRDLIKKYQGQTA</sequence>
<dbReference type="AlphaFoldDB" id="A0A4Z0AD98"/>
<feature type="region of interest" description="Disordered" evidence="1">
    <location>
        <begin position="391"/>
        <end position="427"/>
    </location>
</feature>
<dbReference type="EMBL" id="SFCI01000004">
    <property type="protein sequence ID" value="TFY83918.1"/>
    <property type="molecule type" value="Genomic_DNA"/>
</dbReference>
<feature type="region of interest" description="Disordered" evidence="1">
    <location>
        <begin position="673"/>
        <end position="776"/>
    </location>
</feature>
<feature type="compositionally biased region" description="Low complexity" evidence="1">
    <location>
        <begin position="919"/>
        <end position="930"/>
    </location>
</feature>
<feature type="compositionally biased region" description="Pro residues" evidence="1">
    <location>
        <begin position="969"/>
        <end position="980"/>
    </location>
</feature>
<feature type="compositionally biased region" description="Basic and acidic residues" evidence="1">
    <location>
        <begin position="884"/>
        <end position="898"/>
    </location>
</feature>
<dbReference type="Gene3D" id="2.60.40.640">
    <property type="match status" value="1"/>
</dbReference>
<feature type="compositionally biased region" description="Acidic residues" evidence="1">
    <location>
        <begin position="703"/>
        <end position="715"/>
    </location>
</feature>
<protein>
    <recommendedName>
        <fullName evidence="4">Arrestin-like N-terminal domain-containing protein</fullName>
    </recommendedName>
</protein>
<organism evidence="2 3">
    <name type="scientific">Hericium alpestre</name>
    <dbReference type="NCBI Taxonomy" id="135208"/>
    <lineage>
        <taxon>Eukaryota</taxon>
        <taxon>Fungi</taxon>
        <taxon>Dikarya</taxon>
        <taxon>Basidiomycota</taxon>
        <taxon>Agaricomycotina</taxon>
        <taxon>Agaricomycetes</taxon>
        <taxon>Russulales</taxon>
        <taxon>Hericiaceae</taxon>
        <taxon>Hericium</taxon>
    </lineage>
</organism>
<feature type="compositionally biased region" description="Low complexity" evidence="1">
    <location>
        <begin position="1043"/>
        <end position="1055"/>
    </location>
</feature>
<dbReference type="OrthoDB" id="298939at2759"/>
<comment type="caution">
    <text evidence="2">The sequence shown here is derived from an EMBL/GenBank/DDBJ whole genome shotgun (WGS) entry which is preliminary data.</text>
</comment>
<feature type="region of interest" description="Disordered" evidence="1">
    <location>
        <begin position="560"/>
        <end position="615"/>
    </location>
</feature>
<feature type="region of interest" description="Disordered" evidence="1">
    <location>
        <begin position="1025"/>
        <end position="1145"/>
    </location>
</feature>
<feature type="compositionally biased region" description="Basic residues" evidence="1">
    <location>
        <begin position="405"/>
        <end position="418"/>
    </location>
</feature>
<keyword evidence="3" id="KW-1185">Reference proteome</keyword>
<accession>A0A4Z0AD98</accession>
<feature type="compositionally biased region" description="Low complexity" evidence="1">
    <location>
        <begin position="444"/>
        <end position="469"/>
    </location>
</feature>
<name>A0A4Z0AD98_9AGAM</name>
<dbReference type="STRING" id="135208.A0A4Z0AD98"/>
<feature type="compositionally biased region" description="Polar residues" evidence="1">
    <location>
        <begin position="1096"/>
        <end position="1110"/>
    </location>
</feature>
<dbReference type="Proteomes" id="UP000298061">
    <property type="component" value="Unassembled WGS sequence"/>
</dbReference>
<evidence type="ECO:0000313" key="3">
    <source>
        <dbReference type="Proteomes" id="UP000298061"/>
    </source>
</evidence>
<reference evidence="2 3" key="1">
    <citation type="submission" date="2019-02" db="EMBL/GenBank/DDBJ databases">
        <title>Genome sequencing of the rare red list fungi Hericium alpestre (H. flagellum).</title>
        <authorList>
            <person name="Buettner E."/>
            <person name="Kellner H."/>
        </authorList>
    </citation>
    <scope>NUCLEOTIDE SEQUENCE [LARGE SCALE GENOMIC DNA]</scope>
    <source>
        <strain evidence="2 3">DSM 108284</strain>
    </source>
</reference>
<feature type="compositionally biased region" description="Low complexity" evidence="1">
    <location>
        <begin position="940"/>
        <end position="956"/>
    </location>
</feature>
<gene>
    <name evidence="2" type="ORF">EWM64_g96</name>
</gene>
<evidence type="ECO:0000313" key="2">
    <source>
        <dbReference type="EMBL" id="TFY83918.1"/>
    </source>
</evidence>